<dbReference type="Pfam" id="PF13191">
    <property type="entry name" value="AAA_16"/>
    <property type="match status" value="1"/>
</dbReference>
<dbReference type="AlphaFoldDB" id="A0A5J6V2Z1"/>
<keyword evidence="3" id="KW-1185">Reference proteome</keyword>
<keyword evidence="2" id="KW-0547">Nucleotide-binding</keyword>
<dbReference type="RefSeq" id="WP_158059929.1">
    <property type="nucleotide sequence ID" value="NZ_CP044427.1"/>
</dbReference>
<dbReference type="KEGG" id="serw:FY030_01245"/>
<dbReference type="Proteomes" id="UP000326546">
    <property type="component" value="Chromosome"/>
</dbReference>
<dbReference type="InterPro" id="IPR041664">
    <property type="entry name" value="AAA_16"/>
</dbReference>
<proteinExistence type="predicted"/>
<dbReference type="OrthoDB" id="2020141at2"/>
<dbReference type="PANTHER" id="PTHR34301:SF8">
    <property type="entry name" value="ATPASE DOMAIN-CONTAINING PROTEIN"/>
    <property type="match status" value="1"/>
</dbReference>
<gene>
    <name evidence="2" type="ORF">FY030_01245</name>
</gene>
<dbReference type="EMBL" id="CP044427">
    <property type="protein sequence ID" value="QFG67531.1"/>
    <property type="molecule type" value="Genomic_DNA"/>
</dbReference>
<dbReference type="InterPro" id="IPR027417">
    <property type="entry name" value="P-loop_NTPase"/>
</dbReference>
<reference evidence="2 3" key="1">
    <citation type="submission" date="2019-09" db="EMBL/GenBank/DDBJ databases">
        <title>Serinicoccus pratensis sp. nov., isolated from meadow soil.</title>
        <authorList>
            <person name="Zhang W."/>
        </authorList>
    </citation>
    <scope>NUCLEOTIDE SEQUENCE [LARGE SCALE GENOMIC DNA]</scope>
    <source>
        <strain evidence="2 3">W204</strain>
    </source>
</reference>
<sequence length="369" mass="39758">MPTRNPFRPSFGVSPRVLAGRGGLIDDFDLALDEGPGSPMRSVLVSGARGIGKTVVLGELEDRARSHGWLVLRLPEGPRLVTELEETVLPSLLTEHDPEAVQRRVTGGGLSPLGSVSTEVTERFPITESLTRMLARLAGIVGRRGAGLLLTLDEVQAAPPDDLARLASAYQHLVRDDEEVALAAAGLPIGIDALLEQPGTTFLRRAERIHLEPLSDDQVAEAAVATVRDAGRVISPEAVQELVRIAHGYPYLLQLVGYHAWRAAGRDEVITLADVRGTLPVVVERMGRLVHAPALRGVPPGQRAYLQAMAQDDGPSSTGQIAERLGVTKGNQNMQRTRLIDRELIVPAGHGLVDFALPYLREHLRATST</sequence>
<dbReference type="SUPFAM" id="SSF52540">
    <property type="entry name" value="P-loop containing nucleoside triphosphate hydrolases"/>
    <property type="match status" value="1"/>
</dbReference>
<evidence type="ECO:0000313" key="3">
    <source>
        <dbReference type="Proteomes" id="UP000326546"/>
    </source>
</evidence>
<protein>
    <submittedName>
        <fullName evidence="2">ATP-binding protein</fullName>
    </submittedName>
</protein>
<dbReference type="PANTHER" id="PTHR34301">
    <property type="entry name" value="DNA-BINDING PROTEIN-RELATED"/>
    <property type="match status" value="1"/>
</dbReference>
<dbReference type="Gene3D" id="3.40.50.300">
    <property type="entry name" value="P-loop containing nucleotide triphosphate hydrolases"/>
    <property type="match status" value="1"/>
</dbReference>
<feature type="domain" description="Orc1-like AAA ATPase" evidence="1">
    <location>
        <begin position="18"/>
        <end position="172"/>
    </location>
</feature>
<evidence type="ECO:0000259" key="1">
    <source>
        <dbReference type="Pfam" id="PF13191"/>
    </source>
</evidence>
<dbReference type="GO" id="GO:0005524">
    <property type="term" value="F:ATP binding"/>
    <property type="evidence" value="ECO:0007669"/>
    <property type="project" value="UniProtKB-KW"/>
</dbReference>
<name>A0A5J6V2Z1_9MICO</name>
<accession>A0A5J6V2Z1</accession>
<organism evidence="2 3">
    <name type="scientific">Ornithinimicrobium pratense</name>
    <dbReference type="NCBI Taxonomy" id="2593973"/>
    <lineage>
        <taxon>Bacteria</taxon>
        <taxon>Bacillati</taxon>
        <taxon>Actinomycetota</taxon>
        <taxon>Actinomycetes</taxon>
        <taxon>Micrococcales</taxon>
        <taxon>Ornithinimicrobiaceae</taxon>
        <taxon>Ornithinimicrobium</taxon>
    </lineage>
</organism>
<evidence type="ECO:0000313" key="2">
    <source>
        <dbReference type="EMBL" id="QFG67531.1"/>
    </source>
</evidence>
<keyword evidence="2" id="KW-0067">ATP-binding</keyword>